<keyword evidence="8" id="KW-1185">Reference proteome</keyword>
<dbReference type="InterPro" id="IPR036390">
    <property type="entry name" value="WH_DNA-bd_sf"/>
</dbReference>
<evidence type="ECO:0000256" key="5">
    <source>
        <dbReference type="ARBA" id="ARBA00023163"/>
    </source>
</evidence>
<dbReference type="FunFam" id="1.10.10.10:FF:000001">
    <property type="entry name" value="LysR family transcriptional regulator"/>
    <property type="match status" value="1"/>
</dbReference>
<proteinExistence type="inferred from homology"/>
<evidence type="ECO:0000256" key="1">
    <source>
        <dbReference type="ARBA" id="ARBA00009437"/>
    </source>
</evidence>
<keyword evidence="5" id="KW-0804">Transcription</keyword>
<dbReference type="InterPro" id="IPR000847">
    <property type="entry name" value="LysR_HTH_N"/>
</dbReference>
<dbReference type="Gene3D" id="1.10.10.10">
    <property type="entry name" value="Winged helix-like DNA-binding domain superfamily/Winged helix DNA-binding domain"/>
    <property type="match status" value="1"/>
</dbReference>
<organism evidence="7 8">
    <name type="scientific">Notoacmeibacter marinus</name>
    <dbReference type="NCBI Taxonomy" id="1876515"/>
    <lineage>
        <taxon>Bacteria</taxon>
        <taxon>Pseudomonadati</taxon>
        <taxon>Pseudomonadota</taxon>
        <taxon>Alphaproteobacteria</taxon>
        <taxon>Hyphomicrobiales</taxon>
        <taxon>Notoacmeibacteraceae</taxon>
        <taxon>Notoacmeibacter</taxon>
    </lineage>
</organism>
<sequence length="294" mass="31741">MNVTLRQCSYLVALARTGHFGRAAERVHVTQPALSSQIAQMEAHLGGQLFERRRGEACLTPLGRTILPLAQSLIDTAQQIEEISQRGLTPLSGPLKLGVIPTVAPYLLPSLLPALAKAHPGLELRLKEATTSALRDDLENGAVDMVIAALPFPDGPFRSKAVRKDRFLMAVSAKDAERSDLPKRPEALEPERLLLLAEGHCLRDQALEVCGTDPGHRAADLEATSMATLLQMVACGLGITLLPEMAVTSESTNAALRIVPFSDPQPERTIGLIWRNGSARQNDAEKLAEYIAAL</sequence>
<keyword evidence="2" id="KW-0805">Transcription regulation</keyword>
<evidence type="ECO:0000313" key="7">
    <source>
        <dbReference type="EMBL" id="OXT01444.1"/>
    </source>
</evidence>
<dbReference type="InterPro" id="IPR005119">
    <property type="entry name" value="LysR_subst-bd"/>
</dbReference>
<dbReference type="InterPro" id="IPR036388">
    <property type="entry name" value="WH-like_DNA-bd_sf"/>
</dbReference>
<keyword evidence="4" id="KW-0010">Activator</keyword>
<evidence type="ECO:0000256" key="4">
    <source>
        <dbReference type="ARBA" id="ARBA00023159"/>
    </source>
</evidence>
<dbReference type="PRINTS" id="PR00039">
    <property type="entry name" value="HTHLYSR"/>
</dbReference>
<comment type="caution">
    <text evidence="7">The sequence shown here is derived from an EMBL/GenBank/DDBJ whole genome shotgun (WGS) entry which is preliminary data.</text>
</comment>
<dbReference type="Proteomes" id="UP000215405">
    <property type="component" value="Unassembled WGS sequence"/>
</dbReference>
<dbReference type="GO" id="GO:0003677">
    <property type="term" value="F:DNA binding"/>
    <property type="evidence" value="ECO:0007669"/>
    <property type="project" value="UniProtKB-KW"/>
</dbReference>
<name>A0A231V007_9HYPH</name>
<gene>
    <name evidence="7" type="ORF">B7H23_00170</name>
</gene>
<dbReference type="Gene3D" id="3.40.190.10">
    <property type="entry name" value="Periplasmic binding protein-like II"/>
    <property type="match status" value="2"/>
</dbReference>
<dbReference type="RefSeq" id="WP_094075415.1">
    <property type="nucleotide sequence ID" value="NZ_NBYO01000001.1"/>
</dbReference>
<dbReference type="GO" id="GO:0003700">
    <property type="term" value="F:DNA-binding transcription factor activity"/>
    <property type="evidence" value="ECO:0007669"/>
    <property type="project" value="InterPro"/>
</dbReference>
<evidence type="ECO:0000256" key="2">
    <source>
        <dbReference type="ARBA" id="ARBA00023015"/>
    </source>
</evidence>
<protein>
    <recommendedName>
        <fullName evidence="6">HTH lysR-type domain-containing protein</fullName>
    </recommendedName>
</protein>
<accession>A0A231V007</accession>
<comment type="similarity">
    <text evidence="1">Belongs to the LysR transcriptional regulatory family.</text>
</comment>
<dbReference type="Pfam" id="PF00126">
    <property type="entry name" value="HTH_1"/>
    <property type="match status" value="1"/>
</dbReference>
<reference evidence="8" key="1">
    <citation type="journal article" date="2017" name="Int. J. Syst. Evol. Microbiol.">
        <title>Notoacmeibacter marinus gen. nov., sp. nov., isolated from the gut of a limpet and proposal of Notoacmeibacteraceae fam. nov. in the order Rhizobiales of the class Alphaproteobacteria.</title>
        <authorList>
            <person name="Huang Z."/>
            <person name="Guo F."/>
            <person name="Lai Q."/>
        </authorList>
    </citation>
    <scope>NUCLEOTIDE SEQUENCE [LARGE SCALE GENOMIC DNA]</scope>
    <source>
        <strain evidence="8">XMTR2A4</strain>
    </source>
</reference>
<dbReference type="Pfam" id="PF03466">
    <property type="entry name" value="LysR_substrate"/>
    <property type="match status" value="1"/>
</dbReference>
<dbReference type="EMBL" id="NBYO01000001">
    <property type="protein sequence ID" value="OXT01444.1"/>
    <property type="molecule type" value="Genomic_DNA"/>
</dbReference>
<dbReference type="SUPFAM" id="SSF46785">
    <property type="entry name" value="Winged helix' DNA-binding domain"/>
    <property type="match status" value="1"/>
</dbReference>
<dbReference type="GO" id="GO:0032993">
    <property type="term" value="C:protein-DNA complex"/>
    <property type="evidence" value="ECO:0007669"/>
    <property type="project" value="TreeGrafter"/>
</dbReference>
<evidence type="ECO:0000256" key="3">
    <source>
        <dbReference type="ARBA" id="ARBA00023125"/>
    </source>
</evidence>
<dbReference type="PANTHER" id="PTHR30346">
    <property type="entry name" value="TRANSCRIPTIONAL DUAL REGULATOR HCAR-RELATED"/>
    <property type="match status" value="1"/>
</dbReference>
<keyword evidence="3" id="KW-0238">DNA-binding</keyword>
<feature type="domain" description="HTH lysR-type" evidence="6">
    <location>
        <begin position="3"/>
        <end position="60"/>
    </location>
</feature>
<dbReference type="CDD" id="cd08411">
    <property type="entry name" value="PBP2_OxyR"/>
    <property type="match status" value="1"/>
</dbReference>
<dbReference type="PROSITE" id="PS50931">
    <property type="entry name" value="HTH_LYSR"/>
    <property type="match status" value="1"/>
</dbReference>
<evidence type="ECO:0000313" key="8">
    <source>
        <dbReference type="Proteomes" id="UP000215405"/>
    </source>
</evidence>
<dbReference type="PANTHER" id="PTHR30346:SF26">
    <property type="entry name" value="HYDROGEN PEROXIDE-INDUCIBLE GENES ACTIVATOR"/>
    <property type="match status" value="1"/>
</dbReference>
<dbReference type="SUPFAM" id="SSF53850">
    <property type="entry name" value="Periplasmic binding protein-like II"/>
    <property type="match status" value="1"/>
</dbReference>
<evidence type="ECO:0000259" key="6">
    <source>
        <dbReference type="PROSITE" id="PS50931"/>
    </source>
</evidence>
<dbReference type="AlphaFoldDB" id="A0A231V007"/>